<keyword evidence="2" id="KW-1185">Reference proteome</keyword>
<dbReference type="EMBL" id="JBHTIW010000049">
    <property type="protein sequence ID" value="MFD0923949.1"/>
    <property type="molecule type" value="Genomic_DNA"/>
</dbReference>
<proteinExistence type="predicted"/>
<gene>
    <name evidence="1" type="ORF">ACFQ16_29745</name>
</gene>
<evidence type="ECO:0000313" key="2">
    <source>
        <dbReference type="Proteomes" id="UP001597018"/>
    </source>
</evidence>
<name>A0ABW3FZW2_9PSEU</name>
<dbReference type="SUPFAM" id="SSF89447">
    <property type="entry name" value="AbrB/MazE/MraZ-like"/>
    <property type="match status" value="1"/>
</dbReference>
<reference evidence="2" key="1">
    <citation type="journal article" date="2019" name="Int. J. Syst. Evol. Microbiol.">
        <title>The Global Catalogue of Microorganisms (GCM) 10K type strain sequencing project: providing services to taxonomists for standard genome sequencing and annotation.</title>
        <authorList>
            <consortium name="The Broad Institute Genomics Platform"/>
            <consortium name="The Broad Institute Genome Sequencing Center for Infectious Disease"/>
            <person name="Wu L."/>
            <person name="Ma J."/>
        </authorList>
    </citation>
    <scope>NUCLEOTIDE SEQUENCE [LARGE SCALE GENOMIC DNA]</scope>
    <source>
        <strain evidence="2">CCUG 56401</strain>
    </source>
</reference>
<protein>
    <recommendedName>
        <fullName evidence="3">AbrB/MazE/SpoVT family DNA-binding domain-containing protein</fullName>
    </recommendedName>
</protein>
<evidence type="ECO:0000313" key="1">
    <source>
        <dbReference type="EMBL" id="MFD0923949.1"/>
    </source>
</evidence>
<accession>A0ABW3FZW2</accession>
<dbReference type="RefSeq" id="WP_345601544.1">
    <property type="nucleotide sequence ID" value="NZ_BAABLT010000037.1"/>
</dbReference>
<organism evidence="1 2">
    <name type="scientific">Saccharopolyspora rosea</name>
    <dbReference type="NCBI Taxonomy" id="524884"/>
    <lineage>
        <taxon>Bacteria</taxon>
        <taxon>Bacillati</taxon>
        <taxon>Actinomycetota</taxon>
        <taxon>Actinomycetes</taxon>
        <taxon>Pseudonocardiales</taxon>
        <taxon>Pseudonocardiaceae</taxon>
        <taxon>Saccharopolyspora</taxon>
    </lineage>
</organism>
<comment type="caution">
    <text evidence="1">The sequence shown here is derived from an EMBL/GenBank/DDBJ whole genome shotgun (WGS) entry which is preliminary data.</text>
</comment>
<dbReference type="InterPro" id="IPR037914">
    <property type="entry name" value="SpoVT-AbrB_sf"/>
</dbReference>
<sequence length="155" mass="16650">MAEAAVPAVVPRSMPARERAELIASRASRRVPLPRLAALPTETSMLYRIAAVDERGRIAEGRIVGARGWSPGQRLRLEPLSNTTVAVLADPGGLFTLTRRGHVPLPIAVRRWCGLQPGDRVLLAAAPEKQLLVVHTMAALDAMVAAFHAQDGDAR</sequence>
<evidence type="ECO:0008006" key="3">
    <source>
        <dbReference type="Google" id="ProtNLM"/>
    </source>
</evidence>
<dbReference type="Proteomes" id="UP001597018">
    <property type="component" value="Unassembled WGS sequence"/>
</dbReference>